<feature type="signal peptide" evidence="4">
    <location>
        <begin position="1"/>
        <end position="19"/>
    </location>
</feature>
<keyword evidence="3" id="KW-0063">Aspartyl esterase</keyword>
<dbReference type="InterPro" id="IPR000070">
    <property type="entry name" value="Pectinesterase_cat"/>
</dbReference>
<keyword evidence="4" id="KW-0732">Signal</keyword>
<organism evidence="6 7">
    <name type="scientific">Duncaniella muris</name>
    <dbReference type="NCBI Taxonomy" id="2094150"/>
    <lineage>
        <taxon>Bacteria</taxon>
        <taxon>Pseudomonadati</taxon>
        <taxon>Bacteroidota</taxon>
        <taxon>Bacteroidia</taxon>
        <taxon>Bacteroidales</taxon>
        <taxon>Muribaculaceae</taxon>
        <taxon>Duncaniella</taxon>
    </lineage>
</organism>
<evidence type="ECO:0000256" key="4">
    <source>
        <dbReference type="SAM" id="SignalP"/>
    </source>
</evidence>
<dbReference type="GO" id="GO:0030599">
    <property type="term" value="F:pectinesterase activity"/>
    <property type="evidence" value="ECO:0007669"/>
    <property type="project" value="InterPro"/>
</dbReference>
<feature type="domain" description="Pectinesterase catalytic" evidence="5">
    <location>
        <begin position="200"/>
        <end position="380"/>
    </location>
</feature>
<dbReference type="GO" id="GO:0042545">
    <property type="term" value="P:cell wall modification"/>
    <property type="evidence" value="ECO:0007669"/>
    <property type="project" value="InterPro"/>
</dbReference>
<dbReference type="GO" id="GO:0009279">
    <property type="term" value="C:cell outer membrane"/>
    <property type="evidence" value="ECO:0007669"/>
    <property type="project" value="TreeGrafter"/>
</dbReference>
<dbReference type="Proteomes" id="UP000244905">
    <property type="component" value="Unassembled WGS sequence"/>
</dbReference>
<dbReference type="EMBL" id="PUEC01000012">
    <property type="protein sequence ID" value="PWB02463.1"/>
    <property type="molecule type" value="Genomic_DNA"/>
</dbReference>
<evidence type="ECO:0000313" key="7">
    <source>
        <dbReference type="Proteomes" id="UP000244905"/>
    </source>
</evidence>
<evidence type="ECO:0000313" key="6">
    <source>
        <dbReference type="EMBL" id="PWB02463.1"/>
    </source>
</evidence>
<feature type="chain" id="PRO_5016128465" evidence="4">
    <location>
        <begin position="20"/>
        <end position="499"/>
    </location>
</feature>
<dbReference type="AlphaFoldDB" id="A0A2V1IL99"/>
<accession>A0A2V1IL99</accession>
<dbReference type="GeneID" id="82525967"/>
<sequence>MKRIVTCLFAGAAAAVAAAALPEVWPAAGAEVSPDTRLTICFPSTPTLGTSGVIRIFDAATDAQVDSLDLSIPAGPTEKTKLPKAPYTLEPYNYHTPRLTNATCEPGTPSGTAARDTSRYQLTIIGGFTDGFHFYPVMLSGNTAEIYPHHNLLEYGREYYVTVPASAFTLAKGKFKGISKKDGWKFRTRPEAPAQEHRQLTVARDGSGDFLTLQGALDHVPDFSAEPWKIFIKNGDYEELVYFRNKTNLTIEGESREGVYVHYPNNEVFNPHPADVSTNEWLGTFPSRRAAFAADHCSDLTLRNFTVATTVTGQAEGLLLNGNRIYLEDMIIRGSGDALQSNGPAYFRNCRLEGHGDTVLGRGPAYFKNCTIVTSGPFAYIRNGSSCHGDVFVDCTMIGKGDKAVFARTNGTYPNAEFVLIDCRLDGIRPEGWSGLEKDGNTYVRYWEAGSVNLSDGKPADTSRRAPGSRVLDPVKDKALIELYRNPAWVLGGWDPMKK</sequence>
<protein>
    <submittedName>
        <fullName evidence="6">Carbohydrate esterase</fullName>
    </submittedName>
</protein>
<dbReference type="InterPro" id="IPR011050">
    <property type="entry name" value="Pectin_lyase_fold/virulence"/>
</dbReference>
<dbReference type="RefSeq" id="WP_107032120.1">
    <property type="nucleotide sequence ID" value="NZ_CAPLCR010000023.1"/>
</dbReference>
<evidence type="ECO:0000259" key="5">
    <source>
        <dbReference type="Pfam" id="PF01095"/>
    </source>
</evidence>
<proteinExistence type="inferred from homology"/>
<gene>
    <name evidence="6" type="ORF">C5O23_06370</name>
</gene>
<comment type="caution">
    <text evidence="6">The sequence shown here is derived from an EMBL/GenBank/DDBJ whole genome shotgun (WGS) entry which is preliminary data.</text>
</comment>
<dbReference type="PANTHER" id="PTHR31321:SF57">
    <property type="entry name" value="PECTINESTERASE 53-RELATED"/>
    <property type="match status" value="1"/>
</dbReference>
<evidence type="ECO:0000256" key="1">
    <source>
        <dbReference type="ARBA" id="ARBA00008891"/>
    </source>
</evidence>
<keyword evidence="7" id="KW-1185">Reference proteome</keyword>
<dbReference type="Gene3D" id="2.160.20.10">
    <property type="entry name" value="Single-stranded right-handed beta-helix, Pectin lyase-like"/>
    <property type="match status" value="1"/>
</dbReference>
<reference evidence="7" key="1">
    <citation type="submission" date="2018-02" db="EMBL/GenBank/DDBJ databases">
        <authorList>
            <person name="Clavel T."/>
            <person name="Strowig T."/>
        </authorList>
    </citation>
    <scope>NUCLEOTIDE SEQUENCE [LARGE SCALE GENOMIC DNA]</scope>
    <source>
        <strain evidence="7">DSM 103720</strain>
    </source>
</reference>
<dbReference type="SUPFAM" id="SSF51126">
    <property type="entry name" value="Pectin lyase-like"/>
    <property type="match status" value="1"/>
</dbReference>
<comment type="similarity">
    <text evidence="1">Belongs to the pectinesterase family.</text>
</comment>
<keyword evidence="2" id="KW-0378">Hydrolase</keyword>
<evidence type="ECO:0000256" key="3">
    <source>
        <dbReference type="ARBA" id="ARBA00023085"/>
    </source>
</evidence>
<name>A0A2V1IL99_9BACT</name>
<dbReference type="PANTHER" id="PTHR31321">
    <property type="entry name" value="ACYL-COA THIOESTER HYDROLASE YBHC-RELATED"/>
    <property type="match status" value="1"/>
</dbReference>
<dbReference type="InterPro" id="IPR012334">
    <property type="entry name" value="Pectin_lyas_fold"/>
</dbReference>
<evidence type="ECO:0000256" key="2">
    <source>
        <dbReference type="ARBA" id="ARBA00022801"/>
    </source>
</evidence>
<dbReference type="Pfam" id="PF01095">
    <property type="entry name" value="Pectinesterase"/>
    <property type="match status" value="1"/>
</dbReference>